<accession>A0A930YU35</accession>
<organism evidence="11 12">
    <name type="scientific">Planobacterium oryzisoli</name>
    <dbReference type="NCBI Taxonomy" id="2771435"/>
    <lineage>
        <taxon>Bacteria</taxon>
        <taxon>Pseudomonadati</taxon>
        <taxon>Bacteroidota</taxon>
        <taxon>Flavobacteriia</taxon>
        <taxon>Flavobacteriales</taxon>
        <taxon>Weeksellaceae</taxon>
        <taxon>Chryseobacterium group</taxon>
        <taxon>Chryseobacterium</taxon>
    </lineage>
</organism>
<comment type="caution">
    <text evidence="11">The sequence shown here is derived from an EMBL/GenBank/DDBJ whole genome shotgun (WGS) entry which is preliminary data.</text>
</comment>
<gene>
    <name evidence="9" type="primary">tatA</name>
    <name evidence="11" type="ORF">IC612_01050</name>
</gene>
<dbReference type="PANTHER" id="PTHR42982:SF1">
    <property type="entry name" value="SEC-INDEPENDENT PROTEIN TRANSLOCASE PROTEIN TATA"/>
    <property type="match status" value="1"/>
</dbReference>
<dbReference type="InterPro" id="IPR003369">
    <property type="entry name" value="TatA/B/E"/>
</dbReference>
<evidence type="ECO:0000256" key="9">
    <source>
        <dbReference type="HAMAP-Rule" id="MF_00236"/>
    </source>
</evidence>
<comment type="subunit">
    <text evidence="9">Forms a complex with TatC.</text>
</comment>
<evidence type="ECO:0000256" key="10">
    <source>
        <dbReference type="SAM" id="MobiDB-lite"/>
    </source>
</evidence>
<dbReference type="Pfam" id="PF02416">
    <property type="entry name" value="TatA_B_E"/>
    <property type="match status" value="1"/>
</dbReference>
<dbReference type="GO" id="GO:0033281">
    <property type="term" value="C:TAT protein transport complex"/>
    <property type="evidence" value="ECO:0007669"/>
    <property type="project" value="UniProtKB-UniRule"/>
</dbReference>
<reference evidence="11" key="1">
    <citation type="submission" date="2020-11" db="EMBL/GenBank/DDBJ databases">
        <title>Genome seq and assembly of Planobacterium sp.</title>
        <authorList>
            <person name="Chhetri G."/>
        </authorList>
    </citation>
    <scope>NUCLEOTIDE SEQUENCE</scope>
    <source>
        <strain evidence="11">GCR5</strain>
    </source>
</reference>
<dbReference type="InterPro" id="IPR006312">
    <property type="entry name" value="TatA/E"/>
</dbReference>
<protein>
    <recommendedName>
        <fullName evidence="9">Sec-independent protein translocase protein TatA</fullName>
    </recommendedName>
</protein>
<evidence type="ECO:0000256" key="6">
    <source>
        <dbReference type="ARBA" id="ARBA00022989"/>
    </source>
</evidence>
<dbReference type="AlphaFoldDB" id="A0A930YU35"/>
<dbReference type="RefSeq" id="WP_194738311.1">
    <property type="nucleotide sequence ID" value="NZ_JADKYY010000001.1"/>
</dbReference>
<evidence type="ECO:0000313" key="11">
    <source>
        <dbReference type="EMBL" id="MBF5026385.1"/>
    </source>
</evidence>
<comment type="subcellular location">
    <subcellularLocation>
        <location evidence="1 9">Cell membrane</location>
        <topology evidence="1 9">Single-pass membrane protein</topology>
    </subcellularLocation>
</comment>
<evidence type="ECO:0000256" key="1">
    <source>
        <dbReference type="ARBA" id="ARBA00004162"/>
    </source>
</evidence>
<name>A0A930YU35_9FLAO</name>
<evidence type="ECO:0000256" key="7">
    <source>
        <dbReference type="ARBA" id="ARBA00023010"/>
    </source>
</evidence>
<proteinExistence type="inferred from homology"/>
<keyword evidence="5 9" id="KW-0653">Protein transport</keyword>
<sequence length="118" mass="12982">MELGFMEMVVIALAIVVLFGPDKLPSIARDLGSGVRKMRGAVEDIKSEILKEADNPVSEIKKEIEKVKQAARDFDPMAENAIKKSTLESPVRDKEEAVGTTPTIAPSEDENYQGPVRR</sequence>
<comment type="function">
    <text evidence="9">Part of the twin-arginine translocation (Tat) system that transports large folded proteins containing a characteristic twin-arginine motif in their signal peptide across membranes. TatA could form the protein-conducting channel of the Tat system.</text>
</comment>
<evidence type="ECO:0000313" key="12">
    <source>
        <dbReference type="Proteomes" id="UP000694480"/>
    </source>
</evidence>
<feature type="compositionally biased region" description="Basic and acidic residues" evidence="10">
    <location>
        <begin position="78"/>
        <end position="97"/>
    </location>
</feature>
<evidence type="ECO:0000256" key="4">
    <source>
        <dbReference type="ARBA" id="ARBA00022692"/>
    </source>
</evidence>
<keyword evidence="12" id="KW-1185">Reference proteome</keyword>
<dbReference type="EMBL" id="JADKYY010000001">
    <property type="protein sequence ID" value="MBF5026385.1"/>
    <property type="molecule type" value="Genomic_DNA"/>
</dbReference>
<dbReference type="GO" id="GO:0008320">
    <property type="term" value="F:protein transmembrane transporter activity"/>
    <property type="evidence" value="ECO:0007669"/>
    <property type="project" value="UniProtKB-UniRule"/>
</dbReference>
<dbReference type="Proteomes" id="UP000694480">
    <property type="component" value="Unassembled WGS sequence"/>
</dbReference>
<dbReference type="Gene3D" id="1.20.5.3310">
    <property type="match status" value="1"/>
</dbReference>
<keyword evidence="3 9" id="KW-1003">Cell membrane</keyword>
<keyword evidence="2 9" id="KW-0813">Transport</keyword>
<dbReference type="PANTHER" id="PTHR42982">
    <property type="entry name" value="SEC-INDEPENDENT PROTEIN TRANSLOCASE PROTEIN TATA"/>
    <property type="match status" value="1"/>
</dbReference>
<evidence type="ECO:0000256" key="8">
    <source>
        <dbReference type="ARBA" id="ARBA00023136"/>
    </source>
</evidence>
<evidence type="ECO:0000256" key="5">
    <source>
        <dbReference type="ARBA" id="ARBA00022927"/>
    </source>
</evidence>
<keyword evidence="7 9" id="KW-0811">Translocation</keyword>
<keyword evidence="6 9" id="KW-1133">Transmembrane helix</keyword>
<dbReference type="HAMAP" id="MF_00236">
    <property type="entry name" value="TatA_E"/>
    <property type="match status" value="1"/>
</dbReference>
<evidence type="ECO:0000256" key="3">
    <source>
        <dbReference type="ARBA" id="ARBA00022475"/>
    </source>
</evidence>
<keyword evidence="4 9" id="KW-0812">Transmembrane</keyword>
<evidence type="ECO:0000256" key="2">
    <source>
        <dbReference type="ARBA" id="ARBA00022448"/>
    </source>
</evidence>
<comment type="similarity">
    <text evidence="9">Belongs to the TatA/E family.</text>
</comment>
<feature type="region of interest" description="Disordered" evidence="10">
    <location>
        <begin position="78"/>
        <end position="118"/>
    </location>
</feature>
<keyword evidence="8 9" id="KW-0472">Membrane</keyword>
<dbReference type="GO" id="GO:0043953">
    <property type="term" value="P:protein transport by the Tat complex"/>
    <property type="evidence" value="ECO:0007669"/>
    <property type="project" value="UniProtKB-UniRule"/>
</dbReference>